<dbReference type="PROSITE" id="PS51686">
    <property type="entry name" value="SAM_MT_RSMB_NOP"/>
    <property type="match status" value="1"/>
</dbReference>
<sequence>MTPAARLATATDLLAEVMDTPRPADAVTSAFFRARRYIGAKDRGEIASLVYGVMRHWARLHWWLERVNHMPDPRALVIADCILAGGRTADAVAGLFNGAKFAPAPLSDRERKLIRALDTRTLNHPDQPEAVQAEVPEWAEASMRATFGDRFLAEASGMLGEAPLDLRVNPVKGTREDAIKALADAGIKATPTDLSPVGLRLAGRAPVMALDAYKSGMIEIQDEGSQLVAFMADAQPGMQVVDFCAGAGGKTLAIAAMMENKGRVVATDVLEGRLTRAKERFRRAGLHNIETRAIKTERDPWVKRHKGKFDRVVVDAPCSGTGTWRRNPDSRWRPLGPGLVELLPLQASILDSAARLVRPGGRVVYATCSVLREENEGQVEAFLASHPDFALVPVPSAWPAAWGKPPVGTDMLRLTPLRHDTDGFFAAVLERRADAPVAEAGADEGEVVVPEGGPATAQPPA</sequence>
<keyword evidence="2 5" id="KW-0808">Transferase</keyword>
<dbReference type="PANTHER" id="PTHR22807:SF53">
    <property type="entry name" value="RIBOSOMAL RNA SMALL SUBUNIT METHYLTRANSFERASE B-RELATED"/>
    <property type="match status" value="1"/>
</dbReference>
<dbReference type="PANTHER" id="PTHR22807">
    <property type="entry name" value="NOP2 YEAST -RELATED NOL1/NOP2/FMU SUN DOMAIN-CONTAINING"/>
    <property type="match status" value="1"/>
</dbReference>
<evidence type="ECO:0000256" key="4">
    <source>
        <dbReference type="ARBA" id="ARBA00022884"/>
    </source>
</evidence>
<accession>A0A255YX10</accession>
<evidence type="ECO:0000313" key="8">
    <source>
        <dbReference type="EMBL" id="OYQ33709.1"/>
    </source>
</evidence>
<evidence type="ECO:0000256" key="1">
    <source>
        <dbReference type="ARBA" id="ARBA00022603"/>
    </source>
</evidence>
<dbReference type="InterPro" id="IPR029063">
    <property type="entry name" value="SAM-dependent_MTases_sf"/>
</dbReference>
<dbReference type="GO" id="GO:0003723">
    <property type="term" value="F:RNA binding"/>
    <property type="evidence" value="ECO:0007669"/>
    <property type="project" value="UniProtKB-UniRule"/>
</dbReference>
<dbReference type="AlphaFoldDB" id="A0A255YX10"/>
<feature type="active site" description="Nucleophile" evidence="5">
    <location>
        <position position="368"/>
    </location>
</feature>
<dbReference type="EMBL" id="NOXU01000030">
    <property type="protein sequence ID" value="OYQ33709.1"/>
    <property type="molecule type" value="Genomic_DNA"/>
</dbReference>
<keyword evidence="9" id="KW-1185">Reference proteome</keyword>
<dbReference type="CDD" id="cd02440">
    <property type="entry name" value="AdoMet_MTases"/>
    <property type="match status" value="1"/>
</dbReference>
<dbReference type="GO" id="GO:0001510">
    <property type="term" value="P:RNA methylation"/>
    <property type="evidence" value="ECO:0007669"/>
    <property type="project" value="InterPro"/>
</dbReference>
<dbReference type="SUPFAM" id="SSF53335">
    <property type="entry name" value="S-adenosyl-L-methionine-dependent methyltransferases"/>
    <property type="match status" value="1"/>
</dbReference>
<reference evidence="8 9" key="1">
    <citation type="submission" date="2017-07" db="EMBL/GenBank/DDBJ databases">
        <title>Niveispirillum cyanobacteriorum sp. nov., isolated from cyanobacterial aggregates in a eutrophic lake.</title>
        <authorList>
            <person name="Cai H."/>
        </authorList>
    </citation>
    <scope>NUCLEOTIDE SEQUENCE [LARGE SCALE GENOMIC DNA]</scope>
    <source>
        <strain evidence="9">TH1-14</strain>
    </source>
</reference>
<dbReference type="RefSeq" id="WP_094457151.1">
    <property type="nucleotide sequence ID" value="NZ_NOXU01000030.1"/>
</dbReference>
<feature type="region of interest" description="Disordered" evidence="6">
    <location>
        <begin position="439"/>
        <end position="461"/>
    </location>
</feature>
<proteinExistence type="inferred from homology"/>
<protein>
    <submittedName>
        <fullName evidence="8">rRNA cytosine-C5-methylase</fullName>
    </submittedName>
</protein>
<dbReference type="Gene3D" id="3.30.70.1170">
    <property type="entry name" value="Sun protein, domain 3"/>
    <property type="match status" value="1"/>
</dbReference>
<dbReference type="InterPro" id="IPR054728">
    <property type="entry name" value="RsmB-like_ferredoxin"/>
</dbReference>
<evidence type="ECO:0000256" key="5">
    <source>
        <dbReference type="PROSITE-ProRule" id="PRU01023"/>
    </source>
</evidence>
<dbReference type="InterPro" id="IPR035926">
    <property type="entry name" value="NusB-like_sf"/>
</dbReference>
<name>A0A255YX10_9PROT</name>
<dbReference type="InterPro" id="IPR049560">
    <property type="entry name" value="MeTrfase_RsmB-F_NOP2_cat"/>
</dbReference>
<dbReference type="OrthoDB" id="9810297at2"/>
<dbReference type="InterPro" id="IPR023267">
    <property type="entry name" value="RCMT"/>
</dbReference>
<feature type="domain" description="SAM-dependent MTase RsmB/NOP-type" evidence="7">
    <location>
        <begin position="154"/>
        <end position="432"/>
    </location>
</feature>
<dbReference type="InterPro" id="IPR001678">
    <property type="entry name" value="MeTrfase_RsmB-F_NOP2_dom"/>
</dbReference>
<dbReference type="SUPFAM" id="SSF48013">
    <property type="entry name" value="NusB-like"/>
    <property type="match status" value="1"/>
</dbReference>
<keyword evidence="3 5" id="KW-0949">S-adenosyl-L-methionine</keyword>
<feature type="binding site" evidence="5">
    <location>
        <position position="315"/>
    </location>
    <ligand>
        <name>S-adenosyl-L-methionine</name>
        <dbReference type="ChEBI" id="CHEBI:59789"/>
    </ligand>
</feature>
<comment type="caution">
    <text evidence="8">The sequence shown here is derived from an EMBL/GenBank/DDBJ whole genome shotgun (WGS) entry which is preliminary data.</text>
</comment>
<organism evidence="8 9">
    <name type="scientific">Niveispirillum lacus</name>
    <dbReference type="NCBI Taxonomy" id="1981099"/>
    <lineage>
        <taxon>Bacteria</taxon>
        <taxon>Pseudomonadati</taxon>
        <taxon>Pseudomonadota</taxon>
        <taxon>Alphaproteobacteria</taxon>
        <taxon>Rhodospirillales</taxon>
        <taxon>Azospirillaceae</taxon>
        <taxon>Niveispirillum</taxon>
    </lineage>
</organism>
<dbReference type="Gene3D" id="3.40.50.150">
    <property type="entry name" value="Vaccinia Virus protein VP39"/>
    <property type="match status" value="1"/>
</dbReference>
<dbReference type="GO" id="GO:0008173">
    <property type="term" value="F:RNA methyltransferase activity"/>
    <property type="evidence" value="ECO:0007669"/>
    <property type="project" value="InterPro"/>
</dbReference>
<dbReference type="PRINTS" id="PR02008">
    <property type="entry name" value="RCMTFAMILY"/>
</dbReference>
<dbReference type="Pfam" id="PF22458">
    <property type="entry name" value="RsmF-B_ferredox"/>
    <property type="match status" value="1"/>
</dbReference>
<evidence type="ECO:0000256" key="2">
    <source>
        <dbReference type="ARBA" id="ARBA00022679"/>
    </source>
</evidence>
<keyword evidence="1 5" id="KW-0489">Methyltransferase</keyword>
<keyword evidence="4 5" id="KW-0694">RNA-binding</keyword>
<feature type="binding site" evidence="5">
    <location>
        <position position="268"/>
    </location>
    <ligand>
        <name>S-adenosyl-L-methionine</name>
        <dbReference type="ChEBI" id="CHEBI:59789"/>
    </ligand>
</feature>
<dbReference type="Pfam" id="PF01189">
    <property type="entry name" value="Methyltr_RsmB-F"/>
    <property type="match status" value="1"/>
</dbReference>
<comment type="caution">
    <text evidence="5">Lacks conserved residue(s) required for the propagation of feature annotation.</text>
</comment>
<evidence type="ECO:0000256" key="6">
    <source>
        <dbReference type="SAM" id="MobiDB-lite"/>
    </source>
</evidence>
<dbReference type="Proteomes" id="UP000216998">
    <property type="component" value="Unassembled WGS sequence"/>
</dbReference>
<gene>
    <name evidence="8" type="ORF">CHU95_15270</name>
</gene>
<evidence type="ECO:0000313" key="9">
    <source>
        <dbReference type="Proteomes" id="UP000216998"/>
    </source>
</evidence>
<evidence type="ECO:0000259" key="7">
    <source>
        <dbReference type="PROSITE" id="PS51686"/>
    </source>
</evidence>
<evidence type="ECO:0000256" key="3">
    <source>
        <dbReference type="ARBA" id="ARBA00022691"/>
    </source>
</evidence>
<comment type="similarity">
    <text evidence="5">Belongs to the class I-like SAM-binding methyltransferase superfamily. RsmB/NOP family.</text>
</comment>